<dbReference type="OrthoDB" id="9802471at2"/>
<keyword evidence="11" id="KW-1185">Reference proteome</keyword>
<comment type="subcellular location">
    <subcellularLocation>
        <location evidence="8">Cell membrane</location>
        <topology evidence="8">Peripheral membrane protein</topology>
    </subcellularLocation>
    <subcellularLocation>
        <location evidence="1">Membrane</location>
    </subcellularLocation>
</comment>
<dbReference type="HOGENOM" id="CLU_085114_4_0_9"/>
<dbReference type="PROSITE" id="PS00389">
    <property type="entry name" value="ATPASE_DELTA"/>
    <property type="match status" value="1"/>
</dbReference>
<keyword evidence="5 8" id="KW-0472">Membrane</keyword>
<dbReference type="STRING" id="574087.Acear_2219"/>
<comment type="similarity">
    <text evidence="8">Belongs to the ATPase delta chain family.</text>
</comment>
<dbReference type="AlphaFoldDB" id="D9QTY4"/>
<dbReference type="HAMAP" id="MF_01416">
    <property type="entry name" value="ATP_synth_delta_bact"/>
    <property type="match status" value="1"/>
</dbReference>
<dbReference type="NCBIfam" id="TIGR01145">
    <property type="entry name" value="ATP_synt_delta"/>
    <property type="match status" value="1"/>
</dbReference>
<evidence type="ECO:0000256" key="7">
    <source>
        <dbReference type="ARBA" id="ARBA00023310"/>
    </source>
</evidence>
<keyword evidence="6 8" id="KW-0139">CF(1)</keyword>
<dbReference type="InterPro" id="IPR000711">
    <property type="entry name" value="ATPase_OSCP/dsu"/>
</dbReference>
<dbReference type="EMBL" id="CP002105">
    <property type="protein sequence ID" value="ADL13705.1"/>
    <property type="molecule type" value="Genomic_DNA"/>
</dbReference>
<organism evidence="10 11">
    <name type="scientific">Acetohalobium arabaticum (strain ATCC 49924 / DSM 5501 / Z-7288)</name>
    <dbReference type="NCBI Taxonomy" id="574087"/>
    <lineage>
        <taxon>Bacteria</taxon>
        <taxon>Bacillati</taxon>
        <taxon>Bacillota</taxon>
        <taxon>Clostridia</taxon>
        <taxon>Halanaerobiales</taxon>
        <taxon>Halobacteroidaceae</taxon>
        <taxon>Acetohalobium</taxon>
    </lineage>
</organism>
<keyword evidence="3 8" id="KW-0375">Hydrogen ion transport</keyword>
<keyword evidence="7 8" id="KW-0066">ATP synthesis</keyword>
<gene>
    <name evidence="8" type="primary">atpH</name>
    <name evidence="10" type="ordered locus">Acear_2219</name>
</gene>
<evidence type="ECO:0000256" key="5">
    <source>
        <dbReference type="ARBA" id="ARBA00023136"/>
    </source>
</evidence>
<evidence type="ECO:0000256" key="8">
    <source>
        <dbReference type="HAMAP-Rule" id="MF_01416"/>
    </source>
</evidence>
<evidence type="ECO:0000256" key="4">
    <source>
        <dbReference type="ARBA" id="ARBA00023065"/>
    </source>
</evidence>
<dbReference type="Gene3D" id="1.10.520.20">
    <property type="entry name" value="N-terminal domain of the delta subunit of the F1F0-ATP synthase"/>
    <property type="match status" value="1"/>
</dbReference>
<comment type="subunit">
    <text evidence="8">F-type ATPases have 2 components, F(1) - the catalytic core - and F(0) - the membrane proton channel. F(1) has five subunits: alpha(3), beta(3), gamma(1), delta(1), epsilon(1). F(0) has three main subunits: a(1), b(2) and c(10-14). The alpha and beta chains form an alternating ring which encloses part of the gamma chain. F(1) is attached to F(0) by a central stalk formed by the gamma and epsilon chains, while a peripheral stalk is formed by the delta and b chains.</text>
</comment>
<comment type="function">
    <text evidence="8">This protein is part of the stalk that links CF(0) to CF(1). It either transmits conformational changes from CF(0) to CF(1) or is implicated in proton conduction.</text>
</comment>
<dbReference type="InterPro" id="IPR026015">
    <property type="entry name" value="ATP_synth_OSCP/delta_N_sf"/>
</dbReference>
<dbReference type="Pfam" id="PF00213">
    <property type="entry name" value="OSCP"/>
    <property type="match status" value="1"/>
</dbReference>
<dbReference type="GO" id="GO:0045259">
    <property type="term" value="C:proton-transporting ATP synthase complex"/>
    <property type="evidence" value="ECO:0007669"/>
    <property type="project" value="UniProtKB-KW"/>
</dbReference>
<dbReference type="PANTHER" id="PTHR11910">
    <property type="entry name" value="ATP SYNTHASE DELTA CHAIN"/>
    <property type="match status" value="1"/>
</dbReference>
<dbReference type="PRINTS" id="PR00125">
    <property type="entry name" value="ATPASEDELTA"/>
</dbReference>
<comment type="function">
    <text evidence="8">F(1)F(0) ATP synthase produces ATP from ADP in the presence of a proton or sodium gradient. F-type ATPases consist of two structural domains, F(1) containing the extramembraneous catalytic core and F(0) containing the membrane proton channel, linked together by a central stalk and a peripheral stalk. During catalysis, ATP synthesis in the catalytic domain of F(1) is coupled via a rotary mechanism of the central stalk subunits to proton translocation.</text>
</comment>
<name>D9QTY4_ACEAZ</name>
<accession>D9QTY4</accession>
<evidence type="ECO:0000256" key="1">
    <source>
        <dbReference type="ARBA" id="ARBA00004370"/>
    </source>
</evidence>
<reference evidence="10 11" key="1">
    <citation type="journal article" date="2010" name="Stand. Genomic Sci.">
        <title>Complete genome sequence of Acetohalobium arabaticum type strain (Z-7288).</title>
        <authorList>
            <person name="Sikorski J."/>
            <person name="Lapidus A."/>
            <person name="Chertkov O."/>
            <person name="Lucas S."/>
            <person name="Copeland A."/>
            <person name="Glavina Del Rio T."/>
            <person name="Nolan M."/>
            <person name="Tice H."/>
            <person name="Cheng J.F."/>
            <person name="Han C."/>
            <person name="Brambilla E."/>
            <person name="Pitluck S."/>
            <person name="Liolios K."/>
            <person name="Ivanova N."/>
            <person name="Mavromatis K."/>
            <person name="Mikhailova N."/>
            <person name="Pati A."/>
            <person name="Bruce D."/>
            <person name="Detter C."/>
            <person name="Tapia R."/>
            <person name="Goodwin L."/>
            <person name="Chen A."/>
            <person name="Palaniappan K."/>
            <person name="Land M."/>
            <person name="Hauser L."/>
            <person name="Chang Y.J."/>
            <person name="Jeffries C.D."/>
            <person name="Rohde M."/>
            <person name="Goker M."/>
            <person name="Spring S."/>
            <person name="Woyke T."/>
            <person name="Bristow J."/>
            <person name="Eisen J.A."/>
            <person name="Markowitz V."/>
            <person name="Hugenholtz P."/>
            <person name="Kyrpides N.C."/>
            <person name="Klenk H.P."/>
        </authorList>
    </citation>
    <scope>NUCLEOTIDE SEQUENCE [LARGE SCALE GENOMIC DNA]</scope>
    <source>
        <strain evidence="11">ATCC 49924 / DSM 5501 / Z-7288</strain>
    </source>
</reference>
<dbReference type="eggNOG" id="COG0712">
    <property type="taxonomic scope" value="Bacteria"/>
</dbReference>
<keyword evidence="8" id="KW-1003">Cell membrane</keyword>
<dbReference type="InterPro" id="IPR020781">
    <property type="entry name" value="ATPase_OSCP/d_CS"/>
</dbReference>
<keyword evidence="9" id="KW-0175">Coiled coil</keyword>
<dbReference type="RefSeq" id="WP_013279146.1">
    <property type="nucleotide sequence ID" value="NC_014378.1"/>
</dbReference>
<evidence type="ECO:0000313" key="11">
    <source>
        <dbReference type="Proteomes" id="UP000001661"/>
    </source>
</evidence>
<evidence type="ECO:0000313" key="10">
    <source>
        <dbReference type="EMBL" id="ADL13705.1"/>
    </source>
</evidence>
<dbReference type="GO" id="GO:0005886">
    <property type="term" value="C:plasma membrane"/>
    <property type="evidence" value="ECO:0007669"/>
    <property type="project" value="UniProtKB-SubCell"/>
</dbReference>
<evidence type="ECO:0000256" key="9">
    <source>
        <dbReference type="SAM" id="Coils"/>
    </source>
</evidence>
<evidence type="ECO:0000256" key="6">
    <source>
        <dbReference type="ARBA" id="ARBA00023196"/>
    </source>
</evidence>
<sequence length="182" mass="21275">MRKSEIAKRYSQALFELAKENEKLEEILNEFEKFITLLKQSDELRKIITHVEITYEQKKDILTEIFAEELSINLFNFIKLLIDKNRANLLETIYQQFKDSVNDELNKLEVEVRSPIELTTQQKKKLKEKLGKALEKNIELQIEINQDLIGGLVLKIGNKVIDGSLTTEIENLSRDLRKLQVS</sequence>
<keyword evidence="4 8" id="KW-0406">Ion transport</keyword>
<evidence type="ECO:0000256" key="3">
    <source>
        <dbReference type="ARBA" id="ARBA00022781"/>
    </source>
</evidence>
<keyword evidence="2 8" id="KW-0813">Transport</keyword>
<dbReference type="NCBIfam" id="NF004402">
    <property type="entry name" value="PRK05758.2-2"/>
    <property type="match status" value="1"/>
</dbReference>
<dbReference type="KEGG" id="aar:Acear_2219"/>
<proteinExistence type="inferred from homology"/>
<dbReference type="SUPFAM" id="SSF47928">
    <property type="entry name" value="N-terminal domain of the delta subunit of the F1F0-ATP synthase"/>
    <property type="match status" value="1"/>
</dbReference>
<dbReference type="Proteomes" id="UP000001661">
    <property type="component" value="Chromosome"/>
</dbReference>
<dbReference type="GO" id="GO:0046933">
    <property type="term" value="F:proton-transporting ATP synthase activity, rotational mechanism"/>
    <property type="evidence" value="ECO:0007669"/>
    <property type="project" value="UniProtKB-UniRule"/>
</dbReference>
<feature type="coiled-coil region" evidence="9">
    <location>
        <begin position="116"/>
        <end position="143"/>
    </location>
</feature>
<protein>
    <recommendedName>
        <fullName evidence="8">ATP synthase subunit delta</fullName>
    </recommendedName>
    <alternativeName>
        <fullName evidence="8">ATP synthase F(1) sector subunit delta</fullName>
    </alternativeName>
    <alternativeName>
        <fullName evidence="8">F-type ATPase subunit delta</fullName>
        <shortName evidence="8">F-ATPase subunit delta</shortName>
    </alternativeName>
</protein>
<evidence type="ECO:0000256" key="2">
    <source>
        <dbReference type="ARBA" id="ARBA00022448"/>
    </source>
</evidence>